<accession>K2GV02</accession>
<evidence type="ECO:0000313" key="1">
    <source>
        <dbReference type="EMBL" id="EKE27130.1"/>
    </source>
</evidence>
<comment type="caution">
    <text evidence="1">The sequence shown here is derived from an EMBL/GenBank/DDBJ whole genome shotgun (WGS) entry which is preliminary data.</text>
</comment>
<reference evidence="1" key="1">
    <citation type="journal article" date="2012" name="Science">
        <title>Fermentation, hydrogen, and sulfur metabolism in multiple uncultivated bacterial phyla.</title>
        <authorList>
            <person name="Wrighton K.C."/>
            <person name="Thomas B.C."/>
            <person name="Sharon I."/>
            <person name="Miller C.S."/>
            <person name="Castelle C.J."/>
            <person name="VerBerkmoes N.C."/>
            <person name="Wilkins M.J."/>
            <person name="Hettich R.L."/>
            <person name="Lipton M.S."/>
            <person name="Williams K.H."/>
            <person name="Long P.E."/>
            <person name="Banfield J.F."/>
        </authorList>
    </citation>
    <scope>NUCLEOTIDE SEQUENCE [LARGE SCALE GENOMIC DNA]</scope>
</reference>
<sequence>MYNLASLAKIHSTMNPLDIDMIEGLIEQWFTIKKAILRTVLDFHAILTNPAISSWISKNDWYSKWKILVRSGNDFEKWLELLEKRQGNC</sequence>
<dbReference type="EMBL" id="AMFJ01000547">
    <property type="protein sequence ID" value="EKE27130.1"/>
    <property type="molecule type" value="Genomic_DNA"/>
</dbReference>
<organism evidence="1">
    <name type="scientific">uncultured bacterium</name>
    <name type="common">gcode 4</name>
    <dbReference type="NCBI Taxonomy" id="1234023"/>
    <lineage>
        <taxon>Bacteria</taxon>
        <taxon>environmental samples</taxon>
    </lineage>
</organism>
<gene>
    <name evidence="1" type="ORF">ACD_4C00031G0003</name>
</gene>
<proteinExistence type="predicted"/>
<name>K2GV02_9BACT</name>
<protein>
    <submittedName>
        <fullName evidence="1">Uncharacterized protein</fullName>
    </submittedName>
</protein>
<dbReference type="AlphaFoldDB" id="K2GV02"/>